<comment type="caution">
    <text evidence="2">The sequence shown here is derived from an EMBL/GenBank/DDBJ whole genome shotgun (WGS) entry which is preliminary data.</text>
</comment>
<dbReference type="EMBL" id="LCKF01000003">
    <property type="protein sequence ID" value="KKT92302.1"/>
    <property type="molecule type" value="Genomic_DNA"/>
</dbReference>
<accession>A0A0G1NGR4</accession>
<name>A0A0G1NGR4_9BACT</name>
<protein>
    <submittedName>
        <fullName evidence="2">Uncharacterized protein</fullName>
    </submittedName>
</protein>
<evidence type="ECO:0000256" key="1">
    <source>
        <dbReference type="SAM" id="Phobius"/>
    </source>
</evidence>
<dbReference type="Proteomes" id="UP000033966">
    <property type="component" value="Unassembled WGS sequence"/>
</dbReference>
<keyword evidence="1" id="KW-1133">Transmembrane helix</keyword>
<proteinExistence type="predicted"/>
<feature type="transmembrane region" description="Helical" evidence="1">
    <location>
        <begin position="134"/>
        <end position="154"/>
    </location>
</feature>
<gene>
    <name evidence="2" type="ORF">UW92_C0003G0019</name>
</gene>
<feature type="transmembrane region" description="Helical" evidence="1">
    <location>
        <begin position="100"/>
        <end position="122"/>
    </location>
</feature>
<feature type="transmembrane region" description="Helical" evidence="1">
    <location>
        <begin position="73"/>
        <end position="94"/>
    </location>
</feature>
<reference evidence="2 3" key="1">
    <citation type="journal article" date="2015" name="Nature">
        <title>rRNA introns, odd ribosomes, and small enigmatic genomes across a large radiation of phyla.</title>
        <authorList>
            <person name="Brown C.T."/>
            <person name="Hug L.A."/>
            <person name="Thomas B.C."/>
            <person name="Sharon I."/>
            <person name="Castelle C.J."/>
            <person name="Singh A."/>
            <person name="Wilkins M.J."/>
            <person name="Williams K.H."/>
            <person name="Banfield J.F."/>
        </authorList>
    </citation>
    <scope>NUCLEOTIDE SEQUENCE [LARGE SCALE GENOMIC DNA]</scope>
</reference>
<feature type="transmembrane region" description="Helical" evidence="1">
    <location>
        <begin position="42"/>
        <end position="61"/>
    </location>
</feature>
<evidence type="ECO:0000313" key="3">
    <source>
        <dbReference type="Proteomes" id="UP000033966"/>
    </source>
</evidence>
<organism evidence="2 3">
    <name type="scientific">Candidatus Jorgensenbacteria bacterium GW2011_GWA2_45_13</name>
    <dbReference type="NCBI Taxonomy" id="1618662"/>
    <lineage>
        <taxon>Bacteria</taxon>
        <taxon>Candidatus Joergenseniibacteriota</taxon>
    </lineage>
</organism>
<dbReference type="AlphaFoldDB" id="A0A0G1NGR4"/>
<evidence type="ECO:0000313" key="2">
    <source>
        <dbReference type="EMBL" id="KKT92302.1"/>
    </source>
</evidence>
<feature type="transmembrane region" description="Helical" evidence="1">
    <location>
        <begin position="12"/>
        <end position="30"/>
    </location>
</feature>
<keyword evidence="1" id="KW-0812">Transmembrane</keyword>
<keyword evidence="1" id="KW-0472">Membrane</keyword>
<sequence length="155" mass="18204">MTYFAKKQWMCVFKQLFWSAVMIGILLLLKKWLPFKKFDEESFLFIIGLFFVNIVNLFVVLRPSLEKSREIFTIAFTNSIAVFLFNLLAIFFFSPGGFVGSPYFFCILLLMSLFVYIFKNMIWPYRERSMNSSILQTGIQTVVTIVAMIFLFSLL</sequence>